<dbReference type="FunFam" id="3.40.50.300:FF:000216">
    <property type="entry name" value="Type VII secretion ATPase EccA"/>
    <property type="match status" value="2"/>
</dbReference>
<dbReference type="InterPro" id="IPR050773">
    <property type="entry name" value="CbxX/CfxQ_RuBisCO_ESX"/>
</dbReference>
<dbReference type="STRING" id="153721.MYP_3467"/>
<dbReference type="Gene3D" id="1.10.8.60">
    <property type="match status" value="2"/>
</dbReference>
<dbReference type="InterPro" id="IPR003959">
    <property type="entry name" value="ATPase_AAA_core"/>
</dbReference>
<accession>A0A098LJK7</accession>
<dbReference type="AlphaFoldDB" id="A0A098LJK7"/>
<dbReference type="GO" id="GO:0016887">
    <property type="term" value="F:ATP hydrolysis activity"/>
    <property type="evidence" value="ECO:0007669"/>
    <property type="project" value="InterPro"/>
</dbReference>
<dbReference type="InterPro" id="IPR027417">
    <property type="entry name" value="P-loop_NTPase"/>
</dbReference>
<evidence type="ECO:0000256" key="1">
    <source>
        <dbReference type="ARBA" id="ARBA00010378"/>
    </source>
</evidence>
<reference evidence="5 6" key="1">
    <citation type="submission" date="2014-09" db="EMBL/GenBank/DDBJ databases">
        <title>Sporocytophaga myxococcoides PG-01 genome sequencing.</title>
        <authorList>
            <person name="Liu L."/>
            <person name="Gao P.J."/>
            <person name="Chen G.J."/>
            <person name="Wang L.S."/>
        </authorList>
    </citation>
    <scope>NUCLEOTIDE SEQUENCE [LARGE SCALE GENOMIC DNA]</scope>
    <source>
        <strain evidence="5 6">PG-01</strain>
    </source>
</reference>
<evidence type="ECO:0000256" key="3">
    <source>
        <dbReference type="ARBA" id="ARBA00022840"/>
    </source>
</evidence>
<name>A0A098LJK7_9BACT</name>
<dbReference type="Proteomes" id="UP000030185">
    <property type="component" value="Unassembled WGS sequence"/>
</dbReference>
<dbReference type="OrthoDB" id="9806903at2"/>
<evidence type="ECO:0000259" key="4">
    <source>
        <dbReference type="SMART" id="SM00382"/>
    </source>
</evidence>
<dbReference type="PANTHER" id="PTHR43392">
    <property type="entry name" value="AAA-TYPE ATPASE FAMILY PROTEIN / ANKYRIN REPEAT FAMILY PROTEIN"/>
    <property type="match status" value="1"/>
</dbReference>
<dbReference type="PANTHER" id="PTHR43392:SF2">
    <property type="entry name" value="AAA-TYPE ATPASE FAMILY PROTEIN _ ANKYRIN REPEAT FAMILY PROTEIN"/>
    <property type="match status" value="1"/>
</dbReference>
<dbReference type="SMART" id="SM00382">
    <property type="entry name" value="AAA"/>
    <property type="match status" value="2"/>
</dbReference>
<feature type="domain" description="AAA+ ATPase" evidence="4">
    <location>
        <begin position="603"/>
        <end position="741"/>
    </location>
</feature>
<keyword evidence="6" id="KW-1185">Reference proteome</keyword>
<dbReference type="eggNOG" id="COG0464">
    <property type="taxonomic scope" value="Bacteria"/>
</dbReference>
<dbReference type="Pfam" id="PF17866">
    <property type="entry name" value="AAA_lid_6"/>
    <property type="match status" value="2"/>
</dbReference>
<dbReference type="Pfam" id="PF00004">
    <property type="entry name" value="AAA"/>
    <property type="match status" value="2"/>
</dbReference>
<comment type="similarity">
    <text evidence="1">Belongs to the CbxX/CfxQ family.</text>
</comment>
<dbReference type="SUPFAM" id="SSF52540">
    <property type="entry name" value="P-loop containing nucleoside triphosphate hydrolases"/>
    <property type="match status" value="2"/>
</dbReference>
<feature type="domain" description="AAA+ ATPase" evidence="4">
    <location>
        <begin position="316"/>
        <end position="456"/>
    </location>
</feature>
<dbReference type="InterPro" id="IPR041627">
    <property type="entry name" value="AAA_lid_6"/>
</dbReference>
<dbReference type="EMBL" id="BBLT01000007">
    <property type="protein sequence ID" value="GAL86238.1"/>
    <property type="molecule type" value="Genomic_DNA"/>
</dbReference>
<dbReference type="Gene3D" id="3.40.50.300">
    <property type="entry name" value="P-loop containing nucleotide triphosphate hydrolases"/>
    <property type="match status" value="2"/>
</dbReference>
<dbReference type="CDD" id="cd00009">
    <property type="entry name" value="AAA"/>
    <property type="match status" value="2"/>
</dbReference>
<organism evidence="5 6">
    <name type="scientific">Sporocytophaga myxococcoides</name>
    <dbReference type="NCBI Taxonomy" id="153721"/>
    <lineage>
        <taxon>Bacteria</taxon>
        <taxon>Pseudomonadati</taxon>
        <taxon>Bacteroidota</taxon>
        <taxon>Cytophagia</taxon>
        <taxon>Cytophagales</taxon>
        <taxon>Cytophagaceae</taxon>
        <taxon>Sporocytophaga</taxon>
    </lineage>
</organism>
<keyword evidence="2" id="KW-0547">Nucleotide-binding</keyword>
<evidence type="ECO:0000313" key="6">
    <source>
        <dbReference type="Proteomes" id="UP000030185"/>
    </source>
</evidence>
<gene>
    <name evidence="5" type="ORF">MYP_3467</name>
</gene>
<dbReference type="InterPro" id="IPR000641">
    <property type="entry name" value="CbxX/CfxQ"/>
</dbReference>
<evidence type="ECO:0000256" key="2">
    <source>
        <dbReference type="ARBA" id="ARBA00022741"/>
    </source>
</evidence>
<dbReference type="PRINTS" id="PR00819">
    <property type="entry name" value="CBXCFQXSUPER"/>
</dbReference>
<evidence type="ECO:0000313" key="5">
    <source>
        <dbReference type="EMBL" id="GAL86238.1"/>
    </source>
</evidence>
<comment type="caution">
    <text evidence="5">The sequence shown here is derived from an EMBL/GenBank/DDBJ whole genome shotgun (WGS) entry which is preliminary data.</text>
</comment>
<protein>
    <recommendedName>
        <fullName evidence="4">AAA+ ATPase domain-containing protein</fullName>
    </recommendedName>
</protein>
<sequence>MDGNTKKYRRVYDTKEITYLYCELSFYNKLFDEADWEAKISLKAFSLNETGRRELCSIDRKVEITSDQNIVIIREGWGNKEEGTFWLRGDYEWEAYIEDEFVGVKSFYVENGGMVDQNLNPYFEVDIVRLYEGPNEGIIPEQRKSYIEFDANECRFIWVEFNIINKQALPWYCELFFNFYNDAGQLKGNTSELKYINPEDSFITFTTGWGADSKGTWYHDKYTLEVIFMDQLIAVIPFEVKDDFVEGIPLVDLNFNNIPLPMSIQEEKGPSLEELMKSLHEMIGLSGIKSKITDYTSYLKFLQLRKDQGFEENQKISLHSVFLGNPGTGKTTIAKLLGQIYFKLGLLSKGKVTEAGRAELCGKYIGQTAPQTKEVIEKARGGVLFIDEAYSLVREGDTGQDFGREVIEVLLKEMSDGPGDLAIIVAGYPKEMNHFLASNPGLKSRFNLLFEFPDYLPQELIQIAELAAEKRYVKFAEDSKKFLSEKLTEAYRNRSKAFGNARMVTGLVEEAKMNMGLRVMKSQNPETLTAEQLQTIELEDVKQLFKNSSLVSPDIPVDELLLQEALSELNKLSGLEEVKNDLLEMVKLVRFYIETGRDVLNKFSLHTVFTGNPGTGKTSVARIISKIYKALGILERGHLVETDRQGLVAGYIGQTAIKTMEQIEKAHGGVLFIDEAYALSEGGNSDFGKEAIETLLKQMEDKRGQFIVVVAGYVDNMRVFMEANPGLKSRFDKVLEFNDYEPSELFSIALNMLAEENLTPDEEASLRLKEYLNSIFLKRDKFFGNARSVRKVIKEAIRNQHLRMASLSGEERTTEVLQMLTIEDVKSFIPETYQPAGRIGFRLGS</sequence>
<keyword evidence="3" id="KW-0067">ATP-binding</keyword>
<proteinExistence type="inferred from homology"/>
<dbReference type="InterPro" id="IPR003593">
    <property type="entry name" value="AAA+_ATPase"/>
</dbReference>
<dbReference type="GO" id="GO:0005524">
    <property type="term" value="F:ATP binding"/>
    <property type="evidence" value="ECO:0007669"/>
    <property type="project" value="UniProtKB-KW"/>
</dbReference>